<evidence type="ECO:0000313" key="3">
    <source>
        <dbReference type="Proteomes" id="UP000568664"/>
    </source>
</evidence>
<gene>
    <name evidence="2" type="ORF">HII17_03445</name>
</gene>
<evidence type="ECO:0000313" key="2">
    <source>
        <dbReference type="EMBL" id="NMP30607.1"/>
    </source>
</evidence>
<comment type="caution">
    <text evidence="2">The sequence shown here is derived from an EMBL/GenBank/DDBJ whole genome shotgun (WGS) entry which is preliminary data.</text>
</comment>
<dbReference type="RefSeq" id="WP_169073897.1">
    <property type="nucleotide sequence ID" value="NZ_JABBXH010000001.1"/>
</dbReference>
<sequence>MSDIQHYMTTHHRDCDEILADAESPLAEGDWAGYQQKWRAFVSELLHHLTMEEEVLFPAFEQATGITQGPTMVMRSEHEQMRAFVAQMEQAIASQDQERAMGLVESLVLLIQQHNMKEEQMLYPMCDMRLPDNASTLAQMQSVTR</sequence>
<evidence type="ECO:0000259" key="1">
    <source>
        <dbReference type="Pfam" id="PF01814"/>
    </source>
</evidence>
<dbReference type="Pfam" id="PF01814">
    <property type="entry name" value="Hemerythrin"/>
    <property type="match status" value="1"/>
</dbReference>
<organism evidence="2 3">
    <name type="scientific">Thalassotalea algicola</name>
    <dbReference type="NCBI Taxonomy" id="2716224"/>
    <lineage>
        <taxon>Bacteria</taxon>
        <taxon>Pseudomonadati</taxon>
        <taxon>Pseudomonadota</taxon>
        <taxon>Gammaproteobacteria</taxon>
        <taxon>Alteromonadales</taxon>
        <taxon>Colwelliaceae</taxon>
        <taxon>Thalassotalea</taxon>
    </lineage>
</organism>
<proteinExistence type="predicted"/>
<dbReference type="InterPro" id="IPR012312">
    <property type="entry name" value="Hemerythrin-like"/>
</dbReference>
<protein>
    <submittedName>
        <fullName evidence="2">Hemerythrin domain-containing protein</fullName>
    </submittedName>
</protein>
<feature type="domain" description="Hemerythrin-like" evidence="1">
    <location>
        <begin position="4"/>
        <end position="126"/>
    </location>
</feature>
<dbReference type="Gene3D" id="1.20.120.520">
    <property type="entry name" value="nmb1532 protein domain like"/>
    <property type="match status" value="1"/>
</dbReference>
<dbReference type="EMBL" id="JABBXH010000001">
    <property type="protein sequence ID" value="NMP30607.1"/>
    <property type="molecule type" value="Genomic_DNA"/>
</dbReference>
<dbReference type="GO" id="GO:0005886">
    <property type="term" value="C:plasma membrane"/>
    <property type="evidence" value="ECO:0007669"/>
    <property type="project" value="TreeGrafter"/>
</dbReference>
<keyword evidence="3" id="KW-1185">Reference proteome</keyword>
<reference evidence="2 3" key="1">
    <citation type="submission" date="2020-04" db="EMBL/GenBank/DDBJ databases">
        <title>Thalassotalea sp. M1531, isolated from the surface of marine red alga.</title>
        <authorList>
            <person name="Pang L."/>
            <person name="Lu D.-C."/>
        </authorList>
    </citation>
    <scope>NUCLEOTIDE SEQUENCE [LARGE SCALE GENOMIC DNA]</scope>
    <source>
        <strain evidence="2 3">M1531</strain>
    </source>
</reference>
<dbReference type="AlphaFoldDB" id="A0A7Y0LA63"/>
<dbReference type="Proteomes" id="UP000568664">
    <property type="component" value="Unassembled WGS sequence"/>
</dbReference>
<accession>A0A7Y0LA63</accession>
<dbReference type="PANTHER" id="PTHR39966">
    <property type="entry name" value="BLL2471 PROTEIN-RELATED"/>
    <property type="match status" value="1"/>
</dbReference>
<name>A0A7Y0LA63_9GAMM</name>
<dbReference type="PANTHER" id="PTHR39966:SF3">
    <property type="entry name" value="DUF438 DOMAIN-CONTAINING PROTEIN"/>
    <property type="match status" value="1"/>
</dbReference>